<reference evidence="2 3" key="1">
    <citation type="submission" date="2024-07" db="EMBL/GenBank/DDBJ databases">
        <title>Chromosome-level genome assembly of the water stick insect Ranatra chinensis (Heteroptera: Nepidae).</title>
        <authorList>
            <person name="Liu X."/>
        </authorList>
    </citation>
    <scope>NUCLEOTIDE SEQUENCE [LARGE SCALE GENOMIC DNA]</scope>
    <source>
        <strain evidence="2">Cailab_2021Rc</strain>
        <tissue evidence="2">Muscle</tissue>
    </source>
</reference>
<gene>
    <name evidence="2" type="ORF">AAG570_008285</name>
</gene>
<dbReference type="AlphaFoldDB" id="A0ABD0Y617"/>
<sequence length="168" mass="18832">MVSKSRNMLYQTKKQETTHSMLYFYHHHELPLIIQQAHLQQLVLRAQNAQQGRNMAGGAGGHPAQEPDDRQQERGPGQGAQRRTRPDLPPTSRGEQTDPDGDDSSQQTPAGPSEPTRLSVPYPDTIIDEVNGREIRMRDRRDGKLLSELNDVDGILVCQMNALPYLAV</sequence>
<name>A0ABD0Y617_9HEMI</name>
<proteinExistence type="predicted"/>
<dbReference type="Proteomes" id="UP001558652">
    <property type="component" value="Unassembled WGS sequence"/>
</dbReference>
<feature type="region of interest" description="Disordered" evidence="1">
    <location>
        <begin position="51"/>
        <end position="123"/>
    </location>
</feature>
<keyword evidence="3" id="KW-1185">Reference proteome</keyword>
<evidence type="ECO:0000313" key="2">
    <source>
        <dbReference type="EMBL" id="KAL1110208.1"/>
    </source>
</evidence>
<evidence type="ECO:0000256" key="1">
    <source>
        <dbReference type="SAM" id="MobiDB-lite"/>
    </source>
</evidence>
<protein>
    <submittedName>
        <fullName evidence="2">Uncharacterized protein</fullName>
    </submittedName>
</protein>
<dbReference type="EMBL" id="JBFDAA010000023">
    <property type="protein sequence ID" value="KAL1110208.1"/>
    <property type="molecule type" value="Genomic_DNA"/>
</dbReference>
<evidence type="ECO:0000313" key="3">
    <source>
        <dbReference type="Proteomes" id="UP001558652"/>
    </source>
</evidence>
<organism evidence="2 3">
    <name type="scientific">Ranatra chinensis</name>
    <dbReference type="NCBI Taxonomy" id="642074"/>
    <lineage>
        <taxon>Eukaryota</taxon>
        <taxon>Metazoa</taxon>
        <taxon>Ecdysozoa</taxon>
        <taxon>Arthropoda</taxon>
        <taxon>Hexapoda</taxon>
        <taxon>Insecta</taxon>
        <taxon>Pterygota</taxon>
        <taxon>Neoptera</taxon>
        <taxon>Paraneoptera</taxon>
        <taxon>Hemiptera</taxon>
        <taxon>Heteroptera</taxon>
        <taxon>Panheteroptera</taxon>
        <taxon>Nepomorpha</taxon>
        <taxon>Nepidae</taxon>
        <taxon>Ranatrinae</taxon>
        <taxon>Ranatra</taxon>
    </lineage>
</organism>
<accession>A0ABD0Y617</accession>
<comment type="caution">
    <text evidence="2">The sequence shown here is derived from an EMBL/GenBank/DDBJ whole genome shotgun (WGS) entry which is preliminary data.</text>
</comment>